<feature type="region of interest" description="Disordered" evidence="1">
    <location>
        <begin position="65"/>
        <end position="97"/>
    </location>
</feature>
<sequence>MSDVMWSIAQIAARDAVSKPAVSKTVKKLVEARPETPVERGGQGQVLRVSLAHYDEFRQRFVNPAKATAPIRAGDDDQMSGRSTGGRPLRDEDSFDEARRQSEWLKVGREKIRHQEECGQLIRRDRTEDAIKEIGAKLLAIIRRLPNQADAVALAVSKEGVHGVRVLLRQIAFELGNQMADELEAIAAAAPETDPLIEDEEA</sequence>
<organism evidence="2 3">
    <name type="scientific">Rhizobium daejeonense</name>
    <dbReference type="NCBI Taxonomy" id="240521"/>
    <lineage>
        <taxon>Bacteria</taxon>
        <taxon>Pseudomonadati</taxon>
        <taxon>Pseudomonadota</taxon>
        <taxon>Alphaproteobacteria</taxon>
        <taxon>Hyphomicrobiales</taxon>
        <taxon>Rhizobiaceae</taxon>
        <taxon>Rhizobium/Agrobacterium group</taxon>
        <taxon>Rhizobium</taxon>
    </lineage>
</organism>
<evidence type="ECO:0000313" key="3">
    <source>
        <dbReference type="Proteomes" id="UP000477849"/>
    </source>
</evidence>
<evidence type="ECO:0000313" key="2">
    <source>
        <dbReference type="EMBL" id="NGO64208.1"/>
    </source>
</evidence>
<dbReference type="Proteomes" id="UP000477849">
    <property type="component" value="Unassembled WGS sequence"/>
</dbReference>
<proteinExistence type="predicted"/>
<evidence type="ECO:0000256" key="1">
    <source>
        <dbReference type="SAM" id="MobiDB-lite"/>
    </source>
</evidence>
<feature type="compositionally biased region" description="Basic and acidic residues" evidence="1">
    <location>
        <begin position="88"/>
        <end position="97"/>
    </location>
</feature>
<reference evidence="2 3" key="1">
    <citation type="submission" date="2020-02" db="EMBL/GenBank/DDBJ databases">
        <title>Genome sequence of the type strain CCBAU10050 of Rhizobium daejeonense.</title>
        <authorList>
            <person name="Gao J."/>
            <person name="Sun J."/>
        </authorList>
    </citation>
    <scope>NUCLEOTIDE SEQUENCE [LARGE SCALE GENOMIC DNA]</scope>
    <source>
        <strain evidence="2 3">CCBAU10050</strain>
    </source>
</reference>
<keyword evidence="3" id="KW-1185">Reference proteome</keyword>
<dbReference type="EMBL" id="JAAKZH010000003">
    <property type="protein sequence ID" value="NGO64208.1"/>
    <property type="molecule type" value="Genomic_DNA"/>
</dbReference>
<accession>A0A6M1S741</accession>
<dbReference type="AlphaFoldDB" id="A0A6M1S741"/>
<comment type="caution">
    <text evidence="2">The sequence shown here is derived from an EMBL/GenBank/DDBJ whole genome shotgun (WGS) entry which is preliminary data.</text>
</comment>
<dbReference type="RefSeq" id="WP_163905248.1">
    <property type="nucleotide sequence ID" value="NZ_CP048427.1"/>
</dbReference>
<protein>
    <submittedName>
        <fullName evidence="2">Uncharacterized protein</fullName>
    </submittedName>
</protein>
<name>A0A6M1S741_9HYPH</name>
<gene>
    <name evidence="2" type="ORF">G6N76_11015</name>
</gene>